<dbReference type="Proteomes" id="UP000008635">
    <property type="component" value="Chromosome"/>
</dbReference>
<evidence type="ECO:0000256" key="1">
    <source>
        <dbReference type="SAM" id="SignalP"/>
    </source>
</evidence>
<evidence type="ECO:0008006" key="4">
    <source>
        <dbReference type="Google" id="ProtNLM"/>
    </source>
</evidence>
<dbReference type="OrthoDB" id="67687at2"/>
<evidence type="ECO:0000313" key="3">
    <source>
        <dbReference type="Proteomes" id="UP000008635"/>
    </source>
</evidence>
<accession>E8UB85</accession>
<sequence length="149" mass="16021" precursor="true">MRLTRSLLLAALLGTPAHALLVPYAGWTSSADGKTWLAPNEACVLQESQLTQAFPLFTNVTDAQAFAVKLQNSLSAQGMAHVTAQPIDRAGTWGVLAAYEHKSSGSEYRIMQLYLSNSGKLRTITGSTAALEASDCVGRMNDFVRYLAN</sequence>
<reference evidence="3" key="2">
    <citation type="submission" date="2011-01" db="EMBL/GenBank/DDBJ databases">
        <title>The complete genome of Deinococcus maricopensis DSM 21211.</title>
        <authorList>
            <consortium name="US DOE Joint Genome Institute (JGI-PGF)"/>
            <person name="Lucas S."/>
            <person name="Copeland A."/>
            <person name="Lapidus A."/>
            <person name="Goodwin L."/>
            <person name="Pitluck S."/>
            <person name="Kyrpides N."/>
            <person name="Mavromatis K."/>
            <person name="Pagani I."/>
            <person name="Ivanova N."/>
            <person name="Ovchinnikova G."/>
            <person name="Zeytun A."/>
            <person name="Detter J.C."/>
            <person name="Han C."/>
            <person name="Land M."/>
            <person name="Hauser L."/>
            <person name="Markowitz V."/>
            <person name="Cheng J.-F."/>
            <person name="Hugenholtz P."/>
            <person name="Woyke T."/>
            <person name="Wu D."/>
            <person name="Pukall R."/>
            <person name="Gehrich-Schroeter G."/>
            <person name="Brambilla E."/>
            <person name="Klenk H.-P."/>
            <person name="Eisen J.A."/>
        </authorList>
    </citation>
    <scope>NUCLEOTIDE SEQUENCE [LARGE SCALE GENOMIC DNA]</scope>
    <source>
        <strain evidence="3">DSM 21211 / LMG 22137 / NRRL B-23946 / LB-34</strain>
    </source>
</reference>
<keyword evidence="1" id="KW-0732">Signal</keyword>
<dbReference type="KEGG" id="dmr:Deima_2693"/>
<feature type="chain" id="PRO_5003232394" description="DUF1795 domain-containing protein" evidence="1">
    <location>
        <begin position="20"/>
        <end position="149"/>
    </location>
</feature>
<dbReference type="HOGENOM" id="CLU_1945221_0_0_0"/>
<dbReference type="EMBL" id="CP002454">
    <property type="protein sequence ID" value="ADV68324.1"/>
    <property type="molecule type" value="Genomic_DNA"/>
</dbReference>
<dbReference type="RefSeq" id="WP_013557828.1">
    <property type="nucleotide sequence ID" value="NC_014958.1"/>
</dbReference>
<reference evidence="2 3" key="1">
    <citation type="journal article" date="2011" name="Stand. Genomic Sci.">
        <title>Complete genome sequence of Deinococcus maricopensis type strain (LB-34).</title>
        <authorList>
            <person name="Pukall R."/>
            <person name="Zeytun A."/>
            <person name="Lucas S."/>
            <person name="Lapidus A."/>
            <person name="Hammon N."/>
            <person name="Deshpande S."/>
            <person name="Nolan M."/>
            <person name="Cheng J.F."/>
            <person name="Pitluck S."/>
            <person name="Liolios K."/>
            <person name="Pagani I."/>
            <person name="Mikhailova N."/>
            <person name="Ivanova N."/>
            <person name="Mavromatis K."/>
            <person name="Pati A."/>
            <person name="Tapia R."/>
            <person name="Han C."/>
            <person name="Goodwin L."/>
            <person name="Chen A."/>
            <person name="Palaniappan K."/>
            <person name="Land M."/>
            <person name="Hauser L."/>
            <person name="Chang Y.J."/>
            <person name="Jeffries C.D."/>
            <person name="Brambilla E.M."/>
            <person name="Rohde M."/>
            <person name="Goker M."/>
            <person name="Detter J.C."/>
            <person name="Woyke T."/>
            <person name="Bristow J."/>
            <person name="Eisen J.A."/>
            <person name="Markowitz V."/>
            <person name="Hugenholtz P."/>
            <person name="Kyrpides N.C."/>
            <person name="Klenk H.P."/>
        </authorList>
    </citation>
    <scope>NUCLEOTIDE SEQUENCE [LARGE SCALE GENOMIC DNA]</scope>
    <source>
        <strain evidence="3">DSM 21211 / LMG 22137 / NRRL B-23946 / LB-34</strain>
    </source>
</reference>
<dbReference type="AlphaFoldDB" id="E8UB85"/>
<feature type="signal peptide" evidence="1">
    <location>
        <begin position="1"/>
        <end position="19"/>
    </location>
</feature>
<gene>
    <name evidence="2" type="ordered locus">Deima_2693</name>
</gene>
<protein>
    <recommendedName>
        <fullName evidence="4">DUF1795 domain-containing protein</fullName>
    </recommendedName>
</protein>
<dbReference type="STRING" id="709986.Deima_2693"/>
<organism evidence="2 3">
    <name type="scientific">Deinococcus maricopensis (strain DSM 21211 / LMG 22137 / NRRL B-23946 / LB-34)</name>
    <dbReference type="NCBI Taxonomy" id="709986"/>
    <lineage>
        <taxon>Bacteria</taxon>
        <taxon>Thermotogati</taxon>
        <taxon>Deinococcota</taxon>
        <taxon>Deinococci</taxon>
        <taxon>Deinococcales</taxon>
        <taxon>Deinococcaceae</taxon>
        <taxon>Deinococcus</taxon>
    </lineage>
</organism>
<evidence type="ECO:0000313" key="2">
    <source>
        <dbReference type="EMBL" id="ADV68324.1"/>
    </source>
</evidence>
<keyword evidence="3" id="KW-1185">Reference proteome</keyword>
<name>E8UB85_DEIML</name>
<proteinExistence type="predicted"/>